<feature type="signal peptide" evidence="1">
    <location>
        <begin position="1"/>
        <end position="21"/>
    </location>
</feature>
<proteinExistence type="predicted"/>
<dbReference type="Proteomes" id="UP000652761">
    <property type="component" value="Unassembled WGS sequence"/>
</dbReference>
<reference evidence="2" key="1">
    <citation type="submission" date="2017-07" db="EMBL/GenBank/DDBJ databases">
        <title>Taro Niue Genome Assembly and Annotation.</title>
        <authorList>
            <person name="Atibalentja N."/>
            <person name="Keating K."/>
            <person name="Fields C.J."/>
        </authorList>
    </citation>
    <scope>NUCLEOTIDE SEQUENCE</scope>
    <source>
        <strain evidence="2">Niue_2</strain>
        <tissue evidence="2">Leaf</tissue>
    </source>
</reference>
<keyword evidence="3" id="KW-1185">Reference proteome</keyword>
<name>A0A843TYH4_COLES</name>
<comment type="caution">
    <text evidence="2">The sequence shown here is derived from an EMBL/GenBank/DDBJ whole genome shotgun (WGS) entry which is preliminary data.</text>
</comment>
<evidence type="ECO:0000313" key="2">
    <source>
        <dbReference type="EMBL" id="MQL76145.1"/>
    </source>
</evidence>
<feature type="chain" id="PRO_5032307164" evidence="1">
    <location>
        <begin position="22"/>
        <end position="111"/>
    </location>
</feature>
<accession>A0A843TYH4</accession>
<organism evidence="2 3">
    <name type="scientific">Colocasia esculenta</name>
    <name type="common">Wild taro</name>
    <name type="synonym">Arum esculentum</name>
    <dbReference type="NCBI Taxonomy" id="4460"/>
    <lineage>
        <taxon>Eukaryota</taxon>
        <taxon>Viridiplantae</taxon>
        <taxon>Streptophyta</taxon>
        <taxon>Embryophyta</taxon>
        <taxon>Tracheophyta</taxon>
        <taxon>Spermatophyta</taxon>
        <taxon>Magnoliopsida</taxon>
        <taxon>Liliopsida</taxon>
        <taxon>Araceae</taxon>
        <taxon>Aroideae</taxon>
        <taxon>Colocasieae</taxon>
        <taxon>Colocasia</taxon>
    </lineage>
</organism>
<dbReference type="EMBL" id="NMUH01000283">
    <property type="protein sequence ID" value="MQL76145.1"/>
    <property type="molecule type" value="Genomic_DNA"/>
</dbReference>
<gene>
    <name evidence="2" type="ORF">Taro_008530</name>
</gene>
<protein>
    <submittedName>
        <fullName evidence="2">Uncharacterized protein</fullName>
    </submittedName>
</protein>
<evidence type="ECO:0000313" key="3">
    <source>
        <dbReference type="Proteomes" id="UP000652761"/>
    </source>
</evidence>
<dbReference type="AlphaFoldDB" id="A0A843TYH4"/>
<keyword evidence="1" id="KW-0732">Signal</keyword>
<evidence type="ECO:0000256" key="1">
    <source>
        <dbReference type="SAM" id="SignalP"/>
    </source>
</evidence>
<sequence>MFETILLLLLSLTICCGWVAARLALPFHALILIEAEKDQNINNRGGWGILALHTGYWSGSIRKQGSQGSGSCYLIEPCQYHNLALMVLQLSIRQGVLLVSQTWIRRDLFVY</sequence>